<dbReference type="GO" id="GO:0008757">
    <property type="term" value="F:S-adenosylmethionine-dependent methyltransferase activity"/>
    <property type="evidence" value="ECO:0007669"/>
    <property type="project" value="InterPro"/>
</dbReference>
<sequence length="248" mass="28297">MNVDALIANKKSWNEAAPRFYGRNPLPEYGPLAPTEDELQLIGDVTGLKVLEIGCGSGHSLQYMDQKHAGELWGLDLSTKQIESARDLLKNSRAPVQLFESPMEEDPGLPQHYFDLAYSVFAIGWTVDLDRTLANVHRYLKQGGVFVFSWEHPLFSRIASQDGTFVVAKSYHEEGSFDHEAWQETAIMQQFRLSTYLNVCIQQGFSIERVVEDVSLTDEMLKNQTNRWYSYEKAARIPTTMIIKCRKI</sequence>
<gene>
    <name evidence="2" type="ORF">EDM52_14770</name>
</gene>
<comment type="caution">
    <text evidence="2">The sequence shown here is derived from an EMBL/GenBank/DDBJ whole genome shotgun (WGS) entry which is preliminary data.</text>
</comment>
<keyword evidence="2" id="KW-0489">Methyltransferase</keyword>
<dbReference type="CDD" id="cd02440">
    <property type="entry name" value="AdoMet_MTases"/>
    <property type="match status" value="1"/>
</dbReference>
<keyword evidence="2" id="KW-0808">Transferase</keyword>
<proteinExistence type="predicted"/>
<reference evidence="2 3" key="1">
    <citation type="submission" date="2018-10" db="EMBL/GenBank/DDBJ databases">
        <title>Phylogenomics of Brevibacillus.</title>
        <authorList>
            <person name="Dunlap C."/>
        </authorList>
    </citation>
    <scope>NUCLEOTIDE SEQUENCE [LARGE SCALE GENOMIC DNA]</scope>
    <source>
        <strain evidence="2 3">JCM 12215</strain>
    </source>
</reference>
<name>A0A3M8C7T4_9BACL</name>
<dbReference type="GO" id="GO:0032259">
    <property type="term" value="P:methylation"/>
    <property type="evidence" value="ECO:0007669"/>
    <property type="project" value="UniProtKB-KW"/>
</dbReference>
<keyword evidence="3" id="KW-1185">Reference proteome</keyword>
<dbReference type="InterPro" id="IPR013216">
    <property type="entry name" value="Methyltransf_11"/>
</dbReference>
<accession>A0A3M8C7T4</accession>
<evidence type="ECO:0000313" key="2">
    <source>
        <dbReference type="EMBL" id="RNB71503.1"/>
    </source>
</evidence>
<dbReference type="PANTHER" id="PTHR43861:SF1">
    <property type="entry name" value="TRANS-ACONITATE 2-METHYLTRANSFERASE"/>
    <property type="match status" value="1"/>
</dbReference>
<dbReference type="InterPro" id="IPR029063">
    <property type="entry name" value="SAM-dependent_MTases_sf"/>
</dbReference>
<protein>
    <submittedName>
        <fullName evidence="2">Class I SAM-dependent methyltransferase</fullName>
    </submittedName>
</protein>
<dbReference type="Gene3D" id="3.40.50.150">
    <property type="entry name" value="Vaccinia Virus protein VP39"/>
    <property type="match status" value="1"/>
</dbReference>
<dbReference type="SUPFAM" id="SSF53335">
    <property type="entry name" value="S-adenosyl-L-methionine-dependent methyltransferases"/>
    <property type="match status" value="1"/>
</dbReference>
<dbReference type="Pfam" id="PF08241">
    <property type="entry name" value="Methyltransf_11"/>
    <property type="match status" value="1"/>
</dbReference>
<evidence type="ECO:0000259" key="1">
    <source>
        <dbReference type="Pfam" id="PF08241"/>
    </source>
</evidence>
<dbReference type="PANTHER" id="PTHR43861">
    <property type="entry name" value="TRANS-ACONITATE 2-METHYLTRANSFERASE-RELATED"/>
    <property type="match status" value="1"/>
</dbReference>
<dbReference type="Proteomes" id="UP000282028">
    <property type="component" value="Unassembled WGS sequence"/>
</dbReference>
<feature type="domain" description="Methyltransferase type 11" evidence="1">
    <location>
        <begin position="51"/>
        <end position="148"/>
    </location>
</feature>
<organism evidence="2 3">
    <name type="scientific">Brevibacillus invocatus</name>
    <dbReference type="NCBI Taxonomy" id="173959"/>
    <lineage>
        <taxon>Bacteria</taxon>
        <taxon>Bacillati</taxon>
        <taxon>Bacillota</taxon>
        <taxon>Bacilli</taxon>
        <taxon>Bacillales</taxon>
        <taxon>Paenibacillaceae</taxon>
        <taxon>Brevibacillus</taxon>
    </lineage>
</organism>
<dbReference type="EMBL" id="RHHR01000028">
    <property type="protein sequence ID" value="RNB71503.1"/>
    <property type="molecule type" value="Genomic_DNA"/>
</dbReference>
<dbReference type="RefSeq" id="WP_122909745.1">
    <property type="nucleotide sequence ID" value="NZ_CBCSBE010000007.1"/>
</dbReference>
<dbReference type="OrthoDB" id="9791837at2"/>
<dbReference type="AlphaFoldDB" id="A0A3M8C7T4"/>
<evidence type="ECO:0000313" key="3">
    <source>
        <dbReference type="Proteomes" id="UP000282028"/>
    </source>
</evidence>